<dbReference type="GO" id="GO:0005635">
    <property type="term" value="C:nuclear envelope"/>
    <property type="evidence" value="ECO:0007669"/>
    <property type="project" value="UniProtKB-ARBA"/>
</dbReference>
<dbReference type="Proteomes" id="UP000604825">
    <property type="component" value="Unassembled WGS sequence"/>
</dbReference>
<comment type="function">
    <text evidence="2">Has a role in nuclear-cytoplasmic transport of proteins and mRNAs.</text>
</comment>
<proteinExistence type="predicted"/>
<sequence>MDGQGNGDAGGSQCDIVARAFVDHYYRTFDFDRAALAALYGQTSMLSFEGHAVAGAEEIGQKLAQLPFEQCRHTVSTVDCQPSPSFPGSILVFVSGNLQLAGEEHQLRFSQMFQLVPNEQGSFFVQNDIFRLNYG</sequence>
<dbReference type="SUPFAM" id="SSF54427">
    <property type="entry name" value="NTF2-like"/>
    <property type="match status" value="1"/>
</dbReference>
<dbReference type="Gene3D" id="3.10.450.50">
    <property type="match status" value="1"/>
</dbReference>
<comment type="caution">
    <text evidence="4">The sequence shown here is derived from an EMBL/GenBank/DDBJ whole genome shotgun (WGS) entry which is preliminary data.</text>
</comment>
<dbReference type="InterPro" id="IPR002075">
    <property type="entry name" value="NTF2_dom"/>
</dbReference>
<organism evidence="4 5">
    <name type="scientific">Miscanthus lutarioriparius</name>
    <dbReference type="NCBI Taxonomy" id="422564"/>
    <lineage>
        <taxon>Eukaryota</taxon>
        <taxon>Viridiplantae</taxon>
        <taxon>Streptophyta</taxon>
        <taxon>Embryophyta</taxon>
        <taxon>Tracheophyta</taxon>
        <taxon>Spermatophyta</taxon>
        <taxon>Magnoliopsida</taxon>
        <taxon>Liliopsida</taxon>
        <taxon>Poales</taxon>
        <taxon>Poaceae</taxon>
        <taxon>PACMAD clade</taxon>
        <taxon>Panicoideae</taxon>
        <taxon>Andropogonodae</taxon>
        <taxon>Andropogoneae</taxon>
        <taxon>Saccharinae</taxon>
        <taxon>Miscanthus</taxon>
    </lineage>
</organism>
<dbReference type="GO" id="GO:0051028">
    <property type="term" value="P:mRNA transport"/>
    <property type="evidence" value="ECO:0007669"/>
    <property type="project" value="UniProtKB-UniRule"/>
</dbReference>
<accession>A0A811P4B9</accession>
<feature type="domain" description="NTF2" evidence="3">
    <location>
        <begin position="17"/>
        <end position="132"/>
    </location>
</feature>
<keyword evidence="2" id="KW-0813">Transport</keyword>
<dbReference type="GO" id="GO:0005737">
    <property type="term" value="C:cytoplasm"/>
    <property type="evidence" value="ECO:0007669"/>
    <property type="project" value="UniProtKB-SubCell"/>
</dbReference>
<keyword evidence="2" id="KW-0653">Protein transport</keyword>
<dbReference type="EMBL" id="CAJGYO010000006">
    <property type="protein sequence ID" value="CAD6236447.1"/>
    <property type="molecule type" value="Genomic_DNA"/>
</dbReference>
<evidence type="ECO:0000256" key="2">
    <source>
        <dbReference type="RuleBase" id="RU369002"/>
    </source>
</evidence>
<dbReference type="InterPro" id="IPR018222">
    <property type="entry name" value="Nuclear_transport_factor_2_euk"/>
</dbReference>
<dbReference type="InterPro" id="IPR045875">
    <property type="entry name" value="NTF2"/>
</dbReference>
<evidence type="ECO:0000313" key="5">
    <source>
        <dbReference type="Proteomes" id="UP000604825"/>
    </source>
</evidence>
<dbReference type="Pfam" id="PF02136">
    <property type="entry name" value="NTF2"/>
    <property type="match status" value="1"/>
</dbReference>
<keyword evidence="1 2" id="KW-0963">Cytoplasm</keyword>
<evidence type="ECO:0000259" key="3">
    <source>
        <dbReference type="PROSITE" id="PS50177"/>
    </source>
</evidence>
<evidence type="ECO:0000256" key="1">
    <source>
        <dbReference type="ARBA" id="ARBA00022490"/>
    </source>
</evidence>
<protein>
    <recommendedName>
        <fullName evidence="2">NTF2-related export protein</fullName>
    </recommendedName>
</protein>
<evidence type="ECO:0000313" key="4">
    <source>
        <dbReference type="EMBL" id="CAD6236447.1"/>
    </source>
</evidence>
<comment type="subcellular location">
    <subcellularLocation>
        <location evidence="2">Cytoplasm</location>
    </subcellularLocation>
    <subcellularLocation>
        <location evidence="2">Nucleus</location>
    </subcellularLocation>
</comment>
<dbReference type="PROSITE" id="PS50177">
    <property type="entry name" value="NTF2_DOMAIN"/>
    <property type="match status" value="1"/>
</dbReference>
<dbReference type="GO" id="GO:0006606">
    <property type="term" value="P:protein import into nucleus"/>
    <property type="evidence" value="ECO:0007669"/>
    <property type="project" value="UniProtKB-ARBA"/>
</dbReference>
<dbReference type="OrthoDB" id="6507044at2759"/>
<dbReference type="FunFam" id="3.10.450.50:FF:000005">
    <property type="entry name" value="Nuclear transport factor 2"/>
    <property type="match status" value="1"/>
</dbReference>
<dbReference type="AlphaFoldDB" id="A0A811P4B9"/>
<gene>
    <name evidence="4" type="ORF">NCGR_LOCUS24330</name>
</gene>
<name>A0A811P4B9_9POAL</name>
<dbReference type="CDD" id="cd00780">
    <property type="entry name" value="NTF2"/>
    <property type="match status" value="1"/>
</dbReference>
<keyword evidence="5" id="KW-1185">Reference proteome</keyword>
<dbReference type="PANTHER" id="PTHR12612">
    <property type="entry name" value="NUCLEAR TRANSPORT FACTOR 2"/>
    <property type="match status" value="1"/>
</dbReference>
<reference evidence="4" key="1">
    <citation type="submission" date="2020-10" db="EMBL/GenBank/DDBJ databases">
        <authorList>
            <person name="Han B."/>
            <person name="Lu T."/>
            <person name="Zhao Q."/>
            <person name="Huang X."/>
            <person name="Zhao Y."/>
        </authorList>
    </citation>
    <scope>NUCLEOTIDE SEQUENCE</scope>
</reference>
<dbReference type="InterPro" id="IPR032710">
    <property type="entry name" value="NTF2-like_dom_sf"/>
</dbReference>
<keyword evidence="2" id="KW-0539">Nucleus</keyword>